<dbReference type="SMART" id="SM00345">
    <property type="entry name" value="HTH_GNTR"/>
    <property type="match status" value="1"/>
</dbReference>
<comment type="caution">
    <text evidence="5">The sequence shown here is derived from an EMBL/GenBank/DDBJ whole genome shotgun (WGS) entry which is preliminary data.</text>
</comment>
<feature type="domain" description="HTH gntR-type" evidence="4">
    <location>
        <begin position="3"/>
        <end position="71"/>
    </location>
</feature>
<evidence type="ECO:0000256" key="3">
    <source>
        <dbReference type="ARBA" id="ARBA00023163"/>
    </source>
</evidence>
<dbReference type="EMBL" id="JBEPMB010000011">
    <property type="protein sequence ID" value="MET3616050.1"/>
    <property type="molecule type" value="Genomic_DNA"/>
</dbReference>
<reference evidence="5 6" key="1">
    <citation type="submission" date="2024-06" db="EMBL/GenBank/DDBJ databases">
        <title>Genomic Encyclopedia of Type Strains, Phase IV (KMG-IV): sequencing the most valuable type-strain genomes for metagenomic binning, comparative biology and taxonomic classification.</title>
        <authorList>
            <person name="Goeker M."/>
        </authorList>
    </citation>
    <scope>NUCLEOTIDE SEQUENCE [LARGE SCALE GENOMIC DNA]</scope>
    <source>
        <strain evidence="5 6">DSM 29780</strain>
    </source>
</reference>
<keyword evidence="3" id="KW-0804">Transcription</keyword>
<dbReference type="InterPro" id="IPR036388">
    <property type="entry name" value="WH-like_DNA-bd_sf"/>
</dbReference>
<dbReference type="InterPro" id="IPR028978">
    <property type="entry name" value="Chorismate_lyase_/UTRA_dom_sf"/>
</dbReference>
<evidence type="ECO:0000313" key="5">
    <source>
        <dbReference type="EMBL" id="MET3616050.1"/>
    </source>
</evidence>
<dbReference type="RefSeq" id="WP_354558508.1">
    <property type="nucleotide sequence ID" value="NZ_JBEPMB010000011.1"/>
</dbReference>
<keyword evidence="1" id="KW-0805">Transcription regulation</keyword>
<dbReference type="InterPro" id="IPR011663">
    <property type="entry name" value="UTRA"/>
</dbReference>
<sequence length="234" mass="26034">MTVPLYQKVKDHILERVRRGELTDGVKVPSEAELVEELGVSRMTVHRALRELSAAGVVDRVQGLGTFVSAPPIRSELMELKDVADDIAMRGNKHSQIIKVLEAVHPGAEDCAYFDIQRGSRLFHSVIANLEDGMPIQIENRLILPSFAPGYLDHDFHAVPSTRYLRSIADATKVEHTVYATMADEPTSALLGFDTPNCVMVLTRRTWLGSRAVTLSNFTYPGETYSLVSRRTKT</sequence>
<dbReference type="InterPro" id="IPR000524">
    <property type="entry name" value="Tscrpt_reg_HTH_GntR"/>
</dbReference>
<dbReference type="InterPro" id="IPR050679">
    <property type="entry name" value="Bact_HTH_transcr_reg"/>
</dbReference>
<organism evidence="5 6">
    <name type="scientific">Rhizobium aquaticum</name>
    <dbReference type="NCBI Taxonomy" id="1549636"/>
    <lineage>
        <taxon>Bacteria</taxon>
        <taxon>Pseudomonadati</taxon>
        <taxon>Pseudomonadota</taxon>
        <taxon>Alphaproteobacteria</taxon>
        <taxon>Hyphomicrobiales</taxon>
        <taxon>Rhizobiaceae</taxon>
        <taxon>Rhizobium/Agrobacterium group</taxon>
        <taxon>Rhizobium</taxon>
    </lineage>
</organism>
<dbReference type="PROSITE" id="PS50949">
    <property type="entry name" value="HTH_GNTR"/>
    <property type="match status" value="1"/>
</dbReference>
<dbReference type="CDD" id="cd07377">
    <property type="entry name" value="WHTH_GntR"/>
    <property type="match status" value="1"/>
</dbReference>
<evidence type="ECO:0000259" key="4">
    <source>
        <dbReference type="PROSITE" id="PS50949"/>
    </source>
</evidence>
<dbReference type="PANTHER" id="PTHR44846">
    <property type="entry name" value="MANNOSYL-D-GLYCERATE TRANSPORT/METABOLISM SYSTEM REPRESSOR MNGR-RELATED"/>
    <property type="match status" value="1"/>
</dbReference>
<evidence type="ECO:0000256" key="1">
    <source>
        <dbReference type="ARBA" id="ARBA00023015"/>
    </source>
</evidence>
<evidence type="ECO:0000313" key="6">
    <source>
        <dbReference type="Proteomes" id="UP001549047"/>
    </source>
</evidence>
<protein>
    <submittedName>
        <fullName evidence="5">GntR family histidine utilization transcriptional repressor</fullName>
    </submittedName>
</protein>
<accession>A0ABV2J5K9</accession>
<dbReference type="InterPro" id="IPR036390">
    <property type="entry name" value="WH_DNA-bd_sf"/>
</dbReference>
<dbReference type="PANTHER" id="PTHR44846:SF16">
    <property type="entry name" value="TRANSCRIPTIONAL REGULATOR PHNF-RELATED"/>
    <property type="match status" value="1"/>
</dbReference>
<name>A0ABV2J5K9_9HYPH</name>
<dbReference type="SUPFAM" id="SSF46785">
    <property type="entry name" value="Winged helix' DNA-binding domain"/>
    <property type="match status" value="1"/>
</dbReference>
<proteinExistence type="predicted"/>
<dbReference type="Pfam" id="PF00392">
    <property type="entry name" value="GntR"/>
    <property type="match status" value="1"/>
</dbReference>
<dbReference type="Gene3D" id="1.10.10.10">
    <property type="entry name" value="Winged helix-like DNA-binding domain superfamily/Winged helix DNA-binding domain"/>
    <property type="match status" value="1"/>
</dbReference>
<keyword evidence="6" id="KW-1185">Reference proteome</keyword>
<dbReference type="SMART" id="SM00866">
    <property type="entry name" value="UTRA"/>
    <property type="match status" value="1"/>
</dbReference>
<dbReference type="PRINTS" id="PR00035">
    <property type="entry name" value="HTHGNTR"/>
</dbReference>
<dbReference type="SUPFAM" id="SSF64288">
    <property type="entry name" value="Chorismate lyase-like"/>
    <property type="match status" value="1"/>
</dbReference>
<dbReference type="Gene3D" id="3.40.1410.10">
    <property type="entry name" value="Chorismate lyase-like"/>
    <property type="match status" value="1"/>
</dbReference>
<gene>
    <name evidence="5" type="ORF">ABID16_004399</name>
</gene>
<dbReference type="Proteomes" id="UP001549047">
    <property type="component" value="Unassembled WGS sequence"/>
</dbReference>
<evidence type="ECO:0000256" key="2">
    <source>
        <dbReference type="ARBA" id="ARBA00023125"/>
    </source>
</evidence>
<keyword evidence="2" id="KW-0238">DNA-binding</keyword>
<dbReference type="Pfam" id="PF07702">
    <property type="entry name" value="UTRA"/>
    <property type="match status" value="1"/>
</dbReference>